<keyword evidence="1" id="KW-0732">Signal</keyword>
<feature type="signal peptide" evidence="1">
    <location>
        <begin position="1"/>
        <end position="32"/>
    </location>
</feature>
<dbReference type="Proteomes" id="UP000036681">
    <property type="component" value="Unplaced"/>
</dbReference>
<organism evidence="2 3">
    <name type="scientific">Ascaris lumbricoides</name>
    <name type="common">Giant roundworm</name>
    <dbReference type="NCBI Taxonomy" id="6252"/>
    <lineage>
        <taxon>Eukaryota</taxon>
        <taxon>Metazoa</taxon>
        <taxon>Ecdysozoa</taxon>
        <taxon>Nematoda</taxon>
        <taxon>Chromadorea</taxon>
        <taxon>Rhabditida</taxon>
        <taxon>Spirurina</taxon>
        <taxon>Ascaridomorpha</taxon>
        <taxon>Ascaridoidea</taxon>
        <taxon>Ascarididae</taxon>
        <taxon>Ascaris</taxon>
    </lineage>
</organism>
<evidence type="ECO:0000313" key="2">
    <source>
        <dbReference type="Proteomes" id="UP000036681"/>
    </source>
</evidence>
<accession>A0A9J2PU97</accession>
<feature type="chain" id="PRO_5039919862" evidence="1">
    <location>
        <begin position="33"/>
        <end position="622"/>
    </location>
</feature>
<keyword evidence="2" id="KW-1185">Reference proteome</keyword>
<evidence type="ECO:0000313" key="3">
    <source>
        <dbReference type="WBParaSite" id="ALUE_0001352201-mRNA-1"/>
    </source>
</evidence>
<dbReference type="WBParaSite" id="ALUE_0001352201-mRNA-1">
    <property type="protein sequence ID" value="ALUE_0001352201-mRNA-1"/>
    <property type="gene ID" value="ALUE_0001352201"/>
</dbReference>
<dbReference type="AlphaFoldDB" id="A0A9J2PU97"/>
<proteinExistence type="predicted"/>
<reference evidence="3" key="1">
    <citation type="submission" date="2023-03" db="UniProtKB">
        <authorList>
            <consortium name="WormBaseParasite"/>
        </authorList>
    </citation>
    <scope>IDENTIFICATION</scope>
</reference>
<evidence type="ECO:0000256" key="1">
    <source>
        <dbReference type="SAM" id="SignalP"/>
    </source>
</evidence>
<name>A0A9J2PU97_ASCLU</name>
<protein>
    <submittedName>
        <fullName evidence="3">Peptidase M12A domain-containing protein</fullName>
    </submittedName>
</protein>
<sequence length="622" mass="72221">MTAADAGIVGMTLRLGLLLSAVVVQLRFHCTAIPRRGNEPWSVILCKFADIHYEPRAREWFIEWMIGSNGPDTIGRYFSDVSNNVYTIMGTNIHGWFTLPWTRSEVRQMANEDNELQDSVEHTIERYFSDVSNNVYTIMGTNIHGWFTLPWTRSEVRQMANEDNELQDSVERDFAFYDKTKELCVELALKNGETLHNQKITIINAEHNAVYGKRFGVLLTPKLIFSSVLAHEMVHSFYIGHSYSDRNIKIFPHSRSGEYDDRYDLMSTANALMHPSTYGLSGPGLNGPHLDYLGWLPMNRVLYFGRDGRHNYTVRLSSLSIPHKGTIGWLLVLIPYDRDDPGNVYTVEYRTPNNYDSGIKQGAVVIHRIQRVGSSYYSMIVTHSRDYYELLEHTEWVHFLDFDSSNKYQYIRIRVERVNRRAHYADVKIISTFDPIACRSFELKKALSNNEVNAKSTTVEHICVPRSQAMDEEFLIQKQEKRNRFFDDRHTYGMNACEDGKIWRAIDAYDYVCVDYERFFDDRHTYGMNACEDGKIWRAIDAYDYVCVDYERLATILEDNQLDGTRRTGGGCRDPYITRDAFVGDNVCVMKEENMRIQKENNDFHSHMRNYAFFNGQDTVGV</sequence>